<gene>
    <name evidence="1" type="ORF">DVH24_023625</name>
</gene>
<dbReference type="EMBL" id="RDQH01000340">
    <property type="protein sequence ID" value="RXH77351.1"/>
    <property type="molecule type" value="Genomic_DNA"/>
</dbReference>
<dbReference type="AlphaFoldDB" id="A0A498I765"/>
<evidence type="ECO:0000313" key="2">
    <source>
        <dbReference type="Proteomes" id="UP000290289"/>
    </source>
</evidence>
<protein>
    <submittedName>
        <fullName evidence="1">Uncharacterized protein</fullName>
    </submittedName>
</protein>
<dbReference type="Proteomes" id="UP000290289">
    <property type="component" value="Chromosome 14"/>
</dbReference>
<organism evidence="1 2">
    <name type="scientific">Malus domestica</name>
    <name type="common">Apple</name>
    <name type="synonym">Pyrus malus</name>
    <dbReference type="NCBI Taxonomy" id="3750"/>
    <lineage>
        <taxon>Eukaryota</taxon>
        <taxon>Viridiplantae</taxon>
        <taxon>Streptophyta</taxon>
        <taxon>Embryophyta</taxon>
        <taxon>Tracheophyta</taxon>
        <taxon>Spermatophyta</taxon>
        <taxon>Magnoliopsida</taxon>
        <taxon>eudicotyledons</taxon>
        <taxon>Gunneridae</taxon>
        <taxon>Pentapetalae</taxon>
        <taxon>rosids</taxon>
        <taxon>fabids</taxon>
        <taxon>Rosales</taxon>
        <taxon>Rosaceae</taxon>
        <taxon>Amygdaloideae</taxon>
        <taxon>Maleae</taxon>
        <taxon>Malus</taxon>
    </lineage>
</organism>
<name>A0A498I765_MALDO</name>
<reference evidence="1 2" key="1">
    <citation type="submission" date="2018-10" db="EMBL/GenBank/DDBJ databases">
        <title>A high-quality apple genome assembly.</title>
        <authorList>
            <person name="Hu J."/>
        </authorList>
    </citation>
    <scope>NUCLEOTIDE SEQUENCE [LARGE SCALE GENOMIC DNA]</scope>
    <source>
        <strain evidence="2">cv. HFTH1</strain>
        <tissue evidence="1">Young leaf</tissue>
    </source>
</reference>
<dbReference type="PANTHER" id="PTHR36615:SF7">
    <property type="entry name" value="PROTEIN, PUTATIVE-RELATED"/>
    <property type="match status" value="1"/>
</dbReference>
<dbReference type="PANTHER" id="PTHR36615">
    <property type="entry name" value="PROTEIN, PUTATIVE-RELATED"/>
    <property type="match status" value="1"/>
</dbReference>
<keyword evidence="2" id="KW-1185">Reference proteome</keyword>
<accession>A0A498I765</accession>
<evidence type="ECO:0000313" key="1">
    <source>
        <dbReference type="EMBL" id="RXH77351.1"/>
    </source>
</evidence>
<comment type="caution">
    <text evidence="1">The sequence shown here is derived from an EMBL/GenBank/DDBJ whole genome shotgun (WGS) entry which is preliminary data.</text>
</comment>
<proteinExistence type="predicted"/>
<sequence length="118" mass="12853">MARFNDVVLGPNGIPLDGLDWGAIPCIVSGQIFCVFSQNQLVLYFASELRKNIESSEGFIQEEELDKMEGSVATAIVGRTMMNGGDLSRRFSGRPSPKRGQVKMGIVVRLANSLAPHL</sequence>